<accession>U5DCM8</accession>
<organism evidence="1 2">
    <name type="scientific">Amborella trichopoda</name>
    <dbReference type="NCBI Taxonomy" id="13333"/>
    <lineage>
        <taxon>Eukaryota</taxon>
        <taxon>Viridiplantae</taxon>
        <taxon>Streptophyta</taxon>
        <taxon>Embryophyta</taxon>
        <taxon>Tracheophyta</taxon>
        <taxon>Spermatophyta</taxon>
        <taxon>Magnoliopsida</taxon>
        <taxon>Amborellales</taxon>
        <taxon>Amborellaceae</taxon>
        <taxon>Amborella</taxon>
    </lineage>
</organism>
<proteinExistence type="predicted"/>
<name>U5DCM8_AMBTC</name>
<reference evidence="2" key="1">
    <citation type="journal article" date="2013" name="Science">
        <title>The Amborella genome and the evolution of flowering plants.</title>
        <authorList>
            <consortium name="Amborella Genome Project"/>
        </authorList>
    </citation>
    <scope>NUCLEOTIDE SEQUENCE [LARGE SCALE GENOMIC DNA]</scope>
</reference>
<dbReference type="AlphaFoldDB" id="U5DCM8"/>
<keyword evidence="2" id="KW-1185">Reference proteome</keyword>
<evidence type="ECO:0000313" key="2">
    <source>
        <dbReference type="Proteomes" id="UP000017836"/>
    </source>
</evidence>
<protein>
    <submittedName>
        <fullName evidence="1">Uncharacterized protein</fullName>
    </submittedName>
</protein>
<evidence type="ECO:0000313" key="1">
    <source>
        <dbReference type="EMBL" id="ERN20289.1"/>
    </source>
</evidence>
<dbReference type="Proteomes" id="UP000017836">
    <property type="component" value="Unassembled WGS sequence"/>
</dbReference>
<dbReference type="EMBL" id="KI392060">
    <property type="protein sequence ID" value="ERN20289.1"/>
    <property type="molecule type" value="Genomic_DNA"/>
</dbReference>
<sequence>MYGQQLTVAKTMDLVWTDSDLEPDSLGPTWASLKSNLPGPTWASLESDWRSFEIGGGQVVGWNLGTSNVSFSKGS</sequence>
<dbReference type="HOGENOM" id="CLU_2674397_0_0_1"/>
<gene>
    <name evidence="1" type="ORF">AMTR_s00066p00174570</name>
</gene>
<dbReference type="Gramene" id="ERN20289">
    <property type="protein sequence ID" value="ERN20289"/>
    <property type="gene ID" value="AMTR_s00066p00174570"/>
</dbReference>